<dbReference type="PANTHER" id="PTHR11771">
    <property type="entry name" value="LIPOXYGENASE"/>
    <property type="match status" value="1"/>
</dbReference>
<sequence>MQSHRNPFSCMRRLFCCVIGKFTNLIFPHVSPYGRRSGIRGEIVIVQSSGQPADPVKSAFIQICSATTVDPTTGKGKLSEKAYLRYGKSNVSNGEKTTTYKIMFRVEPGFGTPGALIITNQHEHEFFLKSASLRTPNNQTIEFDCGSWIYPFVKTGTGRVFFSNTKYLPNQTPHALLKLRKEELISMRGDGEGERKEWDRIYDYDYYNDLGNPDKGKEHARPVLGGSDLHPFPRRLRTGRPPSIADPSTESQPNMVNIDNIYVPPDECMSSKKMSEVISSSIQAAVPFLIHGAKSFFEQESSSFESFDEVHYIFSGNRSLIVEEWITENLINVLPPKVFKEITYESIGAPFKSPLPQIIAENELAWKSDEEFGRQMLAGTNPARIQRLEKFPPTNKKGKIGAMIESHIQDNLDGLSVAQAINQCRLFVLDHHDYLMPFLERMNAKDDCVYASRTLLFLKNDKTLKPIAIELSLPSPYNGDELGTVFIPARKGEAAAMWQIAKAQVAANDSVYHQLISHWLQTHAVVEPFIIATRRQLSMMHPIHWLLHPHFKDTMHINALARNILMSSGGILEKTLHSAEISMELSAELYKDWRFDEQALPADLLKRGMAIKDPNPYNPTGVQLLFEDYPYGADGLEIWVAIKTWVTDFCSIFYTDDDSVSSDQEIQSWWLEIRNVGHGDKCSETWWYRMTTLSDLIQALTTLIWTASAIHASVNFGQYAYYGYPPNRPTLFKKDIPWEGRVEYGEFLKDPDKYYLKMLPGKLQMSLSVALLEVLSRHASDEVYLGQRSSSMVWINNEEVGKRFDKFSKELKQIEKRITERNRNPNLKNRRGPSGIPYTLLYPDTSNVELKGGITGKGIPNSISI</sequence>
<evidence type="ECO:0000256" key="4">
    <source>
        <dbReference type="ARBA" id="ARBA00022723"/>
    </source>
</evidence>
<keyword evidence="10" id="KW-0443">Lipid metabolism</keyword>
<dbReference type="InterPro" id="IPR027433">
    <property type="entry name" value="Lipoxygenase_dom_3"/>
</dbReference>
<dbReference type="GO" id="GO:0046872">
    <property type="term" value="F:metal ion binding"/>
    <property type="evidence" value="ECO:0007669"/>
    <property type="project" value="UniProtKB-KW"/>
</dbReference>
<dbReference type="PROSITE" id="PS51393">
    <property type="entry name" value="LIPOXYGENASE_3"/>
    <property type="match status" value="1"/>
</dbReference>
<comment type="similarity">
    <text evidence="2 13">Belongs to the lipoxygenase family.</text>
</comment>
<dbReference type="Gene3D" id="3.10.450.60">
    <property type="match status" value="1"/>
</dbReference>
<dbReference type="Gene3D" id="1.20.245.10">
    <property type="entry name" value="Lipoxygenase-1, Domain 5"/>
    <property type="match status" value="1"/>
</dbReference>
<dbReference type="Pfam" id="PF01477">
    <property type="entry name" value="PLAT"/>
    <property type="match status" value="1"/>
</dbReference>
<feature type="compositionally biased region" description="Polar residues" evidence="15">
    <location>
        <begin position="246"/>
        <end position="257"/>
    </location>
</feature>
<dbReference type="GO" id="GO:0034440">
    <property type="term" value="P:lipid oxidation"/>
    <property type="evidence" value="ECO:0007669"/>
    <property type="project" value="InterPro"/>
</dbReference>
<accession>A0A6P4AG71</accession>
<dbReference type="SMART" id="SM00308">
    <property type="entry name" value="LH2"/>
    <property type="match status" value="1"/>
</dbReference>
<dbReference type="RefSeq" id="XP_015893595.3">
    <property type="nucleotide sequence ID" value="XM_016038109.4"/>
</dbReference>
<evidence type="ECO:0000256" key="10">
    <source>
        <dbReference type="ARBA" id="ARBA00023098"/>
    </source>
</evidence>
<evidence type="ECO:0000259" key="17">
    <source>
        <dbReference type="PROSITE" id="PS51393"/>
    </source>
</evidence>
<reference evidence="19" key="1">
    <citation type="submission" date="2025-08" db="UniProtKB">
        <authorList>
            <consortium name="RefSeq"/>
        </authorList>
    </citation>
    <scope>IDENTIFICATION</scope>
    <source>
        <tissue evidence="19">Seedling</tissue>
    </source>
</reference>
<evidence type="ECO:0000256" key="11">
    <source>
        <dbReference type="ARBA" id="ARBA00023160"/>
    </source>
</evidence>
<comment type="cofactor">
    <cofactor evidence="1 13">
        <name>Fe cation</name>
        <dbReference type="ChEBI" id="CHEBI:24875"/>
    </cofactor>
</comment>
<dbReference type="InterPro" id="IPR020833">
    <property type="entry name" value="LipOase_Fe_BS"/>
</dbReference>
<dbReference type="GeneID" id="107427730"/>
<dbReference type="InterPro" id="IPR036392">
    <property type="entry name" value="PLAT/LH2_dom_sf"/>
</dbReference>
<dbReference type="InParanoid" id="A0A6P4AG71"/>
<evidence type="ECO:0000256" key="1">
    <source>
        <dbReference type="ARBA" id="ARBA00001962"/>
    </source>
</evidence>
<keyword evidence="9 13" id="KW-0408">Iron</keyword>
<evidence type="ECO:0000256" key="13">
    <source>
        <dbReference type="RuleBase" id="RU003974"/>
    </source>
</evidence>
<keyword evidence="7 13" id="KW-0223">Dioxygenase</keyword>
<evidence type="ECO:0000259" key="16">
    <source>
        <dbReference type="PROSITE" id="PS50095"/>
    </source>
</evidence>
<dbReference type="InterPro" id="IPR001246">
    <property type="entry name" value="LipOase_plant"/>
</dbReference>
<keyword evidence="18" id="KW-1185">Reference proteome</keyword>
<dbReference type="Gene3D" id="2.60.60.20">
    <property type="entry name" value="PLAT/LH2 domain"/>
    <property type="match status" value="1"/>
</dbReference>
<dbReference type="Gene3D" id="4.10.372.10">
    <property type="entry name" value="Lipoxygenase-1, Domain 3"/>
    <property type="match status" value="1"/>
</dbReference>
<dbReference type="KEGG" id="zju:107427730"/>
<evidence type="ECO:0000256" key="15">
    <source>
        <dbReference type="SAM" id="MobiDB-lite"/>
    </source>
</evidence>
<dbReference type="InterPro" id="IPR036226">
    <property type="entry name" value="LipOase_C_sf"/>
</dbReference>
<evidence type="ECO:0000313" key="19">
    <source>
        <dbReference type="RefSeq" id="XP_015893595.3"/>
    </source>
</evidence>
<feature type="domain" description="PLAT" evidence="16">
    <location>
        <begin position="39"/>
        <end position="163"/>
    </location>
</feature>
<feature type="coiled-coil region" evidence="14">
    <location>
        <begin position="797"/>
        <end position="824"/>
    </location>
</feature>
<dbReference type="SUPFAM" id="SSF48484">
    <property type="entry name" value="Lipoxigenase"/>
    <property type="match status" value="1"/>
</dbReference>
<keyword evidence="11" id="KW-0275">Fatty acid biosynthesis</keyword>
<dbReference type="GO" id="GO:0031408">
    <property type="term" value="P:oxylipin biosynthetic process"/>
    <property type="evidence" value="ECO:0007669"/>
    <property type="project" value="UniProtKB-KW"/>
</dbReference>
<evidence type="ECO:0000256" key="14">
    <source>
        <dbReference type="SAM" id="Coils"/>
    </source>
</evidence>
<proteinExistence type="inferred from homology"/>
<keyword evidence="8 13" id="KW-0560">Oxidoreductase</keyword>
<feature type="domain" description="Lipoxygenase" evidence="17">
    <location>
        <begin position="166"/>
        <end position="865"/>
    </location>
</feature>
<dbReference type="PROSITE" id="PS00711">
    <property type="entry name" value="LIPOXYGENASE_1"/>
    <property type="match status" value="1"/>
</dbReference>
<dbReference type="InterPro" id="IPR001024">
    <property type="entry name" value="PLAT/LH2_dom"/>
</dbReference>
<evidence type="ECO:0000256" key="8">
    <source>
        <dbReference type="ARBA" id="ARBA00023002"/>
    </source>
</evidence>
<dbReference type="Proteomes" id="UP001652623">
    <property type="component" value="Chromosome 9"/>
</dbReference>
<keyword evidence="14" id="KW-0175">Coiled coil</keyword>
<keyword evidence="4 13" id="KW-0479">Metal-binding</keyword>
<dbReference type="Gene3D" id="4.10.375.10">
    <property type="entry name" value="Lipoxygenase-1, Domain 2"/>
    <property type="match status" value="1"/>
</dbReference>
<dbReference type="PROSITE" id="PS50095">
    <property type="entry name" value="PLAT"/>
    <property type="match status" value="1"/>
</dbReference>
<dbReference type="Pfam" id="PF00305">
    <property type="entry name" value="Lipoxygenase"/>
    <property type="match status" value="1"/>
</dbReference>
<feature type="region of interest" description="Disordered" evidence="15">
    <location>
        <begin position="231"/>
        <end position="257"/>
    </location>
</feature>
<dbReference type="GO" id="GO:0006633">
    <property type="term" value="P:fatty acid biosynthetic process"/>
    <property type="evidence" value="ECO:0007669"/>
    <property type="project" value="UniProtKB-KW"/>
</dbReference>
<dbReference type="PRINTS" id="PR00468">
    <property type="entry name" value="PLTLPOXGNASE"/>
</dbReference>
<name>A0A6P4AG71_ZIZJJ</name>
<evidence type="ECO:0000256" key="12">
    <source>
        <dbReference type="PROSITE-ProRule" id="PRU00152"/>
    </source>
</evidence>
<evidence type="ECO:0000256" key="9">
    <source>
        <dbReference type="ARBA" id="ARBA00023004"/>
    </source>
</evidence>
<keyword evidence="6" id="KW-0276">Fatty acid metabolism</keyword>
<evidence type="ECO:0000256" key="2">
    <source>
        <dbReference type="ARBA" id="ARBA00009419"/>
    </source>
</evidence>
<evidence type="ECO:0000313" key="18">
    <source>
        <dbReference type="Proteomes" id="UP001652623"/>
    </source>
</evidence>
<evidence type="ECO:0000256" key="6">
    <source>
        <dbReference type="ARBA" id="ARBA00022832"/>
    </source>
</evidence>
<dbReference type="GO" id="GO:0016702">
    <property type="term" value="F:oxidoreductase activity, acting on single donors with incorporation of molecular oxygen, incorporation of two atoms of oxygen"/>
    <property type="evidence" value="ECO:0007669"/>
    <property type="project" value="InterPro"/>
</dbReference>
<dbReference type="InterPro" id="IPR000907">
    <property type="entry name" value="LipOase"/>
</dbReference>
<dbReference type="PRINTS" id="PR00087">
    <property type="entry name" value="LIPOXYGENASE"/>
</dbReference>
<organism evidence="18 19">
    <name type="scientific">Ziziphus jujuba</name>
    <name type="common">Chinese jujube</name>
    <name type="synonym">Ziziphus sativa</name>
    <dbReference type="NCBI Taxonomy" id="326968"/>
    <lineage>
        <taxon>Eukaryota</taxon>
        <taxon>Viridiplantae</taxon>
        <taxon>Streptophyta</taxon>
        <taxon>Embryophyta</taxon>
        <taxon>Tracheophyta</taxon>
        <taxon>Spermatophyta</taxon>
        <taxon>Magnoliopsida</taxon>
        <taxon>eudicotyledons</taxon>
        <taxon>Gunneridae</taxon>
        <taxon>Pentapetalae</taxon>
        <taxon>rosids</taxon>
        <taxon>fabids</taxon>
        <taxon>Rosales</taxon>
        <taxon>Rhamnaceae</taxon>
        <taxon>Paliureae</taxon>
        <taxon>Ziziphus</taxon>
    </lineage>
</organism>
<keyword evidence="5" id="KW-0925">Oxylipin biosynthesis</keyword>
<protein>
    <submittedName>
        <fullName evidence="19">Linoleate 9S-lipoxygenase</fullName>
    </submittedName>
</protein>
<evidence type="ECO:0000256" key="3">
    <source>
        <dbReference type="ARBA" id="ARBA00022516"/>
    </source>
</evidence>
<evidence type="ECO:0000256" key="7">
    <source>
        <dbReference type="ARBA" id="ARBA00022964"/>
    </source>
</evidence>
<gene>
    <name evidence="19" type="primary">LOC107427730</name>
</gene>
<dbReference type="AlphaFoldDB" id="A0A6P4AG71"/>
<dbReference type="SUPFAM" id="SSF49723">
    <property type="entry name" value="Lipase/lipooxygenase domain (PLAT/LH2 domain)"/>
    <property type="match status" value="1"/>
</dbReference>
<dbReference type="InterPro" id="IPR013819">
    <property type="entry name" value="LipOase_C"/>
</dbReference>
<keyword evidence="3" id="KW-0444">Lipid biosynthesis</keyword>
<evidence type="ECO:0000256" key="5">
    <source>
        <dbReference type="ARBA" id="ARBA00022767"/>
    </source>
</evidence>
<comment type="caution">
    <text evidence="12">Lacks conserved residue(s) required for the propagation of feature annotation.</text>
</comment>